<dbReference type="Proteomes" id="UP001199296">
    <property type="component" value="Unassembled WGS sequence"/>
</dbReference>
<dbReference type="EMBL" id="JAJFAT010000012">
    <property type="protein sequence ID" value="MCC3145477.1"/>
    <property type="molecule type" value="Genomic_DNA"/>
</dbReference>
<keyword evidence="1" id="KW-0812">Transmembrane</keyword>
<dbReference type="AlphaFoldDB" id="A0AAW4X0Y6"/>
<dbReference type="GO" id="GO:0016787">
    <property type="term" value="F:hydrolase activity"/>
    <property type="evidence" value="ECO:0007669"/>
    <property type="project" value="UniProtKB-KW"/>
</dbReference>
<comment type="caution">
    <text evidence="5">The sequence shown here is derived from an EMBL/GenBank/DDBJ whole genome shotgun (WGS) entry which is preliminary data.</text>
</comment>
<name>A0AAW4X0Y6_9FIRM</name>
<feature type="domain" description="CobE/GbiG C-terminal" evidence="2">
    <location>
        <begin position="243"/>
        <end position="362"/>
    </location>
</feature>
<sequence>MRQHNKAEAKTAIIALTTGGKNLAVSLKKEMSSFEVYLPEKMRNNNDNFHYYSSLKDLTAELFNSYDGLIFVMALGIVVRMIAPHLQSKKSDPAVITIDETGNNVISTLSGHLGGANKLTLDIAKRLGANPVITTATDCRNLEAVDLLAKRIGCEIEPFSRLKYANAALVNGEKLNIFTDYEIKIETNEQINIYPLKLREKKGCRNDKNILNNSFKEADFNVVISNKNLDLKAVELQLIPRVIVIGIGCRKNMPEARIAKAIDNLLEELKLHKKSIKKIATIDLKKDEKGILDYAEKNELEIEIVSRTKIKEIETDLNIKKSEFVKKITGVAAAAAPAAIVSSGKGKLIMDKRKFSGITLAVFEEELGNE</sequence>
<feature type="domain" description="Cobalamin biosynthesis central region" evidence="4">
    <location>
        <begin position="144"/>
        <end position="240"/>
    </location>
</feature>
<dbReference type="InterPro" id="IPR052553">
    <property type="entry name" value="CbiG_hydrolase"/>
</dbReference>
<accession>A0AAW4X0Y6</accession>
<dbReference type="Pfam" id="PF01890">
    <property type="entry name" value="CbiG_C"/>
    <property type="match status" value="1"/>
</dbReference>
<organism evidence="5 6">
    <name type="scientific">Halanaerobium polyolivorans</name>
    <dbReference type="NCBI Taxonomy" id="2886943"/>
    <lineage>
        <taxon>Bacteria</taxon>
        <taxon>Bacillati</taxon>
        <taxon>Bacillota</taxon>
        <taxon>Clostridia</taxon>
        <taxon>Halanaerobiales</taxon>
        <taxon>Halanaerobiaceae</taxon>
        <taxon>Halanaerobium</taxon>
    </lineage>
</organism>
<keyword evidence="1" id="KW-1133">Transmembrane helix</keyword>
<dbReference type="PANTHER" id="PTHR37477">
    <property type="entry name" value="COBALT-PRECORRIN-5A HYDROLASE"/>
    <property type="match status" value="1"/>
</dbReference>
<feature type="domain" description="Cobalamin synthesis G N-terminal" evidence="3">
    <location>
        <begin position="58"/>
        <end position="138"/>
    </location>
</feature>
<dbReference type="GO" id="GO:0009236">
    <property type="term" value="P:cobalamin biosynthetic process"/>
    <property type="evidence" value="ECO:0007669"/>
    <property type="project" value="InterPro"/>
</dbReference>
<dbReference type="InterPro" id="IPR021745">
    <property type="entry name" value="CbiG_mid"/>
</dbReference>
<dbReference type="Gene3D" id="3.40.50.11220">
    <property type="match status" value="1"/>
</dbReference>
<evidence type="ECO:0000259" key="4">
    <source>
        <dbReference type="Pfam" id="PF11761"/>
    </source>
</evidence>
<dbReference type="InterPro" id="IPR002750">
    <property type="entry name" value="CobE/GbiG_C"/>
</dbReference>
<dbReference type="PANTHER" id="PTHR37477:SF1">
    <property type="entry name" value="COBALT-PRECORRIN-5A HYDROLASE"/>
    <property type="match status" value="1"/>
</dbReference>
<evidence type="ECO:0000259" key="2">
    <source>
        <dbReference type="Pfam" id="PF01890"/>
    </source>
</evidence>
<keyword evidence="6" id="KW-1185">Reference proteome</keyword>
<dbReference type="Gene3D" id="3.30.420.180">
    <property type="entry name" value="CobE/GbiG C-terminal domain"/>
    <property type="match status" value="1"/>
</dbReference>
<dbReference type="Pfam" id="PF11760">
    <property type="entry name" value="CbiG_N"/>
    <property type="match status" value="1"/>
</dbReference>
<dbReference type="RefSeq" id="WP_229346181.1">
    <property type="nucleotide sequence ID" value="NZ_JAJFAT010000012.1"/>
</dbReference>
<proteinExistence type="predicted"/>
<evidence type="ECO:0000259" key="3">
    <source>
        <dbReference type="Pfam" id="PF11760"/>
    </source>
</evidence>
<dbReference type="InterPro" id="IPR021744">
    <property type="entry name" value="CbiG_N"/>
</dbReference>
<dbReference type="Pfam" id="PF11761">
    <property type="entry name" value="CbiG_mid"/>
    <property type="match status" value="1"/>
</dbReference>
<keyword evidence="5" id="KW-0378">Hydrolase</keyword>
<evidence type="ECO:0000256" key="1">
    <source>
        <dbReference type="SAM" id="Phobius"/>
    </source>
</evidence>
<protein>
    <submittedName>
        <fullName evidence="5">Cobalt-precorrin 5A hydrolase</fullName>
    </submittedName>
</protein>
<evidence type="ECO:0000313" key="5">
    <source>
        <dbReference type="EMBL" id="MCC3145477.1"/>
    </source>
</evidence>
<evidence type="ECO:0000313" key="6">
    <source>
        <dbReference type="Proteomes" id="UP001199296"/>
    </source>
</evidence>
<dbReference type="InterPro" id="IPR036518">
    <property type="entry name" value="CobE/GbiG_C_sf"/>
</dbReference>
<feature type="transmembrane region" description="Helical" evidence="1">
    <location>
        <begin position="63"/>
        <end position="83"/>
    </location>
</feature>
<dbReference type="SUPFAM" id="SSF159672">
    <property type="entry name" value="CbiG N-terminal domain-like"/>
    <property type="match status" value="1"/>
</dbReference>
<gene>
    <name evidence="5" type="ORF">LJ207_09095</name>
</gene>
<keyword evidence="1" id="KW-0472">Membrane</keyword>
<dbReference type="InterPro" id="IPR038029">
    <property type="entry name" value="GbiG_N_sf"/>
</dbReference>
<reference evidence="5 6" key="1">
    <citation type="submission" date="2021-10" db="EMBL/GenBank/DDBJ databases">
        <authorList>
            <person name="Grouzdev D.S."/>
            <person name="Pantiukh K.S."/>
            <person name="Krutkina M.S."/>
        </authorList>
    </citation>
    <scope>NUCLEOTIDE SEQUENCE [LARGE SCALE GENOMIC DNA]</scope>
    <source>
        <strain evidence="5 6">Z-7514</strain>
    </source>
</reference>
<dbReference type="SUPFAM" id="SSF159664">
    <property type="entry name" value="CobE/GbiG C-terminal domain-like"/>
    <property type="match status" value="1"/>
</dbReference>